<feature type="signal peptide" evidence="2">
    <location>
        <begin position="1"/>
        <end position="22"/>
    </location>
</feature>
<reference evidence="3" key="2">
    <citation type="journal article" date="2021" name="Microbiome">
        <title>Successional dynamics and alternative stable states in a saline activated sludge microbial community over 9 years.</title>
        <authorList>
            <person name="Wang Y."/>
            <person name="Ye J."/>
            <person name="Ju F."/>
            <person name="Liu L."/>
            <person name="Boyd J.A."/>
            <person name="Deng Y."/>
            <person name="Parks D.H."/>
            <person name="Jiang X."/>
            <person name="Yin X."/>
            <person name="Woodcroft B.J."/>
            <person name="Tyson G.W."/>
            <person name="Hugenholtz P."/>
            <person name="Polz M.F."/>
            <person name="Zhang T."/>
        </authorList>
    </citation>
    <scope>NUCLEOTIDE SEQUENCE</scope>
    <source>
        <strain evidence="3">HKST-UBA02</strain>
    </source>
</reference>
<protein>
    <submittedName>
        <fullName evidence="3">Uncharacterized protein</fullName>
    </submittedName>
</protein>
<evidence type="ECO:0000313" key="4">
    <source>
        <dbReference type="Proteomes" id="UP000739538"/>
    </source>
</evidence>
<evidence type="ECO:0000256" key="2">
    <source>
        <dbReference type="SAM" id="SignalP"/>
    </source>
</evidence>
<feature type="chain" id="PRO_5037972593" evidence="2">
    <location>
        <begin position="23"/>
        <end position="784"/>
    </location>
</feature>
<sequence>MRRYRSASGSAFAFSSASLASAPRLGSALSALVAIALAIVTLTAASHAQARSGAGTGEGACCLALGSCQLLTEEDCDVAGGSFLGSGVECSPNPCPQPCEPFDLAGRPSTNRPTPPFDPFRTRASRGEQLGPNRGGTLVLHLDPDFVYSGGGFPDCDISGVQTCGDIVARADTEDPVLVYAIALFPEGASPRLTGVTFGIDFPSCVQLLEWSTCADFEISDSDWPTPGSGTAVAWTTPQTTMAVPVYQFAASGYAAEPGEFAIAPHQDQGTWFADDSVPSILDPIEALGSFGFFRSGVVPCPHVGACCFRDGSCRAVTASDCDAAGGESFDIDMPCDPNPCPQPAVGACCLGEGTCSVLTFDQCTASGGDYEGDNTVCSPNPCPQLGACCLYGGSCIIAMEADCDGTFQGDDTSCDPNPCPIWGACCFSSGSCGYETVWNCDYHGGTFLGEGTVCYPNPCPQPTATCCIGEACQILTSADCSAAGGHWIYWMHSCDPNPCDETEGACCFTDGSCLFLTESECEAQSGRLLGDAYPCDPNPCPVGGGDCGLALSFETRVDLRRQVLEARERAVVPRAVETGREEGTTLQSGTTGDCGYLAMNADGTYENAYSWQNDGVVWPTYGAFAEAYDGLGQMTCGIVLDLTQTGGDTGQRVDLYAWRSVGGLPGQVIAIVTGADPGPIATWPSLSRHHFEFPDDCADVIFFGYWGNWPGAPNGWFVGADLDGFGGCPMTNIAPGLGYPTGWQNVSIVWGPTKAIGIGGKFTECNPVPIQESSWGKVKALFR</sequence>
<dbReference type="EMBL" id="JAGQHS010000128">
    <property type="protein sequence ID" value="MCA9757905.1"/>
    <property type="molecule type" value="Genomic_DNA"/>
</dbReference>
<organism evidence="3 4">
    <name type="scientific">Eiseniibacteriota bacterium</name>
    <dbReference type="NCBI Taxonomy" id="2212470"/>
    <lineage>
        <taxon>Bacteria</taxon>
        <taxon>Candidatus Eiseniibacteriota</taxon>
    </lineage>
</organism>
<accession>A0A956NIS9</accession>
<dbReference type="AlphaFoldDB" id="A0A956NIS9"/>
<evidence type="ECO:0000313" key="3">
    <source>
        <dbReference type="EMBL" id="MCA9757905.1"/>
    </source>
</evidence>
<gene>
    <name evidence="3" type="ORF">KDA27_19090</name>
</gene>
<proteinExistence type="predicted"/>
<evidence type="ECO:0000256" key="1">
    <source>
        <dbReference type="SAM" id="MobiDB-lite"/>
    </source>
</evidence>
<reference evidence="3" key="1">
    <citation type="submission" date="2020-04" db="EMBL/GenBank/DDBJ databases">
        <authorList>
            <person name="Zhang T."/>
        </authorList>
    </citation>
    <scope>NUCLEOTIDE SEQUENCE</scope>
    <source>
        <strain evidence="3">HKST-UBA02</strain>
    </source>
</reference>
<feature type="region of interest" description="Disordered" evidence="1">
    <location>
        <begin position="103"/>
        <end position="134"/>
    </location>
</feature>
<dbReference type="Proteomes" id="UP000739538">
    <property type="component" value="Unassembled WGS sequence"/>
</dbReference>
<name>A0A956NIS9_UNCEI</name>
<keyword evidence="2" id="KW-0732">Signal</keyword>
<comment type="caution">
    <text evidence="3">The sequence shown here is derived from an EMBL/GenBank/DDBJ whole genome shotgun (WGS) entry which is preliminary data.</text>
</comment>